<accession>A0AA86VVC1</accession>
<keyword evidence="2" id="KW-1185">Reference proteome</keyword>
<organism evidence="1 2">
    <name type="scientific">Sphenostylis stenocarpa</name>
    <dbReference type="NCBI Taxonomy" id="92480"/>
    <lineage>
        <taxon>Eukaryota</taxon>
        <taxon>Viridiplantae</taxon>
        <taxon>Streptophyta</taxon>
        <taxon>Embryophyta</taxon>
        <taxon>Tracheophyta</taxon>
        <taxon>Spermatophyta</taxon>
        <taxon>Magnoliopsida</taxon>
        <taxon>eudicotyledons</taxon>
        <taxon>Gunneridae</taxon>
        <taxon>Pentapetalae</taxon>
        <taxon>rosids</taxon>
        <taxon>fabids</taxon>
        <taxon>Fabales</taxon>
        <taxon>Fabaceae</taxon>
        <taxon>Papilionoideae</taxon>
        <taxon>50 kb inversion clade</taxon>
        <taxon>NPAAA clade</taxon>
        <taxon>indigoferoid/millettioid clade</taxon>
        <taxon>Phaseoleae</taxon>
        <taxon>Sphenostylis</taxon>
    </lineage>
</organism>
<protein>
    <submittedName>
        <fullName evidence="1">Uncharacterized protein</fullName>
    </submittedName>
</protein>
<dbReference type="Proteomes" id="UP001189624">
    <property type="component" value="Chromosome 9"/>
</dbReference>
<evidence type="ECO:0000313" key="1">
    <source>
        <dbReference type="EMBL" id="CAJ1973674.1"/>
    </source>
</evidence>
<reference evidence="1" key="1">
    <citation type="submission" date="2023-10" db="EMBL/GenBank/DDBJ databases">
        <authorList>
            <person name="Domelevo Entfellner J.-B."/>
        </authorList>
    </citation>
    <scope>NUCLEOTIDE SEQUENCE</scope>
</reference>
<sequence length="113" mass="12381">MEFGTLENGIEENRLIAYYISQGKELGCATLQNEAHINMRKPKQTQPRTQTLVDPPPLLPAKALVFPTLTINKAIFAWGNKDPPVAIENPKVIHILTDQLQPSGIPNLSPGSA</sequence>
<dbReference type="Gramene" id="rna-AYBTSS11_LOCUS25738">
    <property type="protein sequence ID" value="CAJ1973674.1"/>
    <property type="gene ID" value="gene-AYBTSS11_LOCUS25738"/>
</dbReference>
<gene>
    <name evidence="1" type="ORF">AYBTSS11_LOCUS25738</name>
</gene>
<dbReference type="AlphaFoldDB" id="A0AA86VVC1"/>
<evidence type="ECO:0000313" key="2">
    <source>
        <dbReference type="Proteomes" id="UP001189624"/>
    </source>
</evidence>
<name>A0AA86VVC1_9FABA</name>
<proteinExistence type="predicted"/>
<dbReference type="EMBL" id="OY731406">
    <property type="protein sequence ID" value="CAJ1973674.1"/>
    <property type="molecule type" value="Genomic_DNA"/>
</dbReference>